<name>A0A448YIW1_BRENA</name>
<dbReference type="InParanoid" id="A0A448YIW1"/>
<dbReference type="AlphaFoldDB" id="A0A448YIW1"/>
<protein>
    <submittedName>
        <fullName evidence="1">DEKNAAC101701</fullName>
    </submittedName>
</protein>
<reference evidence="1 2" key="1">
    <citation type="submission" date="2018-12" db="EMBL/GenBank/DDBJ databases">
        <authorList>
            <person name="Tiukova I."/>
            <person name="Dainat J."/>
        </authorList>
    </citation>
    <scope>NUCLEOTIDE SEQUENCE [LARGE SCALE GENOMIC DNA]</scope>
</reference>
<accession>A0A448YIW1</accession>
<evidence type="ECO:0000313" key="2">
    <source>
        <dbReference type="Proteomes" id="UP000290900"/>
    </source>
</evidence>
<proteinExistence type="predicted"/>
<dbReference type="EMBL" id="CAACVR010000007">
    <property type="protein sequence ID" value="VEU20826.1"/>
    <property type="molecule type" value="Genomic_DNA"/>
</dbReference>
<dbReference type="Proteomes" id="UP000290900">
    <property type="component" value="Unassembled WGS sequence"/>
</dbReference>
<organism evidence="1 2">
    <name type="scientific">Brettanomyces naardenensis</name>
    <name type="common">Yeast</name>
    <dbReference type="NCBI Taxonomy" id="13370"/>
    <lineage>
        <taxon>Eukaryota</taxon>
        <taxon>Fungi</taxon>
        <taxon>Dikarya</taxon>
        <taxon>Ascomycota</taxon>
        <taxon>Saccharomycotina</taxon>
        <taxon>Pichiomycetes</taxon>
        <taxon>Pichiales</taxon>
        <taxon>Pichiaceae</taxon>
        <taxon>Brettanomyces</taxon>
    </lineage>
</organism>
<evidence type="ECO:0000313" key="1">
    <source>
        <dbReference type="EMBL" id="VEU20826.1"/>
    </source>
</evidence>
<keyword evidence="2" id="KW-1185">Reference proteome</keyword>
<sequence>MGFRKDFGRLHAAMRRALFHFAVKRNRQDIIINATLGQSDSFEPEESSSYYSDTVWDSSSSMDSVHDYHNVEEAAFLRQPEVNASAFYANWRTRSRILDNSSFETPIDEPFCPNSSPRLPATDPIVEIVELYIS</sequence>
<gene>
    <name evidence="1" type="ORF">BRENAR_LOCUS1561</name>
</gene>